<keyword evidence="1" id="KW-0812">Transmembrane</keyword>
<evidence type="ECO:0000256" key="1">
    <source>
        <dbReference type="SAM" id="Phobius"/>
    </source>
</evidence>
<protein>
    <submittedName>
        <fullName evidence="2">Uncharacterized protein</fullName>
    </submittedName>
</protein>
<name>A0A518C4A1_9BACT</name>
<organism evidence="2 3">
    <name type="scientific">Bremerella volcania</name>
    <dbReference type="NCBI Taxonomy" id="2527984"/>
    <lineage>
        <taxon>Bacteria</taxon>
        <taxon>Pseudomonadati</taxon>
        <taxon>Planctomycetota</taxon>
        <taxon>Planctomycetia</taxon>
        <taxon>Pirellulales</taxon>
        <taxon>Pirellulaceae</taxon>
        <taxon>Bremerella</taxon>
    </lineage>
</organism>
<keyword evidence="1" id="KW-1133">Transmembrane helix</keyword>
<proteinExistence type="predicted"/>
<dbReference type="EMBL" id="CP036289">
    <property type="protein sequence ID" value="QDU74031.1"/>
    <property type="molecule type" value="Genomic_DNA"/>
</dbReference>
<reference evidence="3" key="1">
    <citation type="submission" date="2019-02" db="EMBL/GenBank/DDBJ databases">
        <title>Deep-cultivation of Planctomycetes and their phenomic and genomic characterization uncovers novel biology.</title>
        <authorList>
            <person name="Wiegand S."/>
            <person name="Jogler M."/>
            <person name="Boedeker C."/>
            <person name="Pinto D."/>
            <person name="Vollmers J."/>
            <person name="Rivas-Marin E."/>
            <person name="Kohn T."/>
            <person name="Peeters S.H."/>
            <person name="Heuer A."/>
            <person name="Rast P."/>
            <person name="Oberbeckmann S."/>
            <person name="Bunk B."/>
            <person name="Jeske O."/>
            <person name="Meyerdierks A."/>
            <person name="Storesund J.E."/>
            <person name="Kallscheuer N."/>
            <person name="Luecker S."/>
            <person name="Lage O.M."/>
            <person name="Pohl T."/>
            <person name="Merkel B.J."/>
            <person name="Hornburger P."/>
            <person name="Mueller R.-W."/>
            <person name="Bruemmer F."/>
            <person name="Labrenz M."/>
            <person name="Spormann A.M."/>
            <person name="Op den Camp H."/>
            <person name="Overmann J."/>
            <person name="Amann R."/>
            <person name="Jetten M.S.M."/>
            <person name="Mascher T."/>
            <person name="Medema M.H."/>
            <person name="Devos D.P."/>
            <person name="Kaster A.-K."/>
            <person name="Ovreas L."/>
            <person name="Rohde M."/>
            <person name="Galperin M.Y."/>
            <person name="Jogler C."/>
        </authorList>
    </citation>
    <scope>NUCLEOTIDE SEQUENCE [LARGE SCALE GENOMIC DNA]</scope>
    <source>
        <strain evidence="3">Pan97</strain>
    </source>
</reference>
<feature type="transmembrane region" description="Helical" evidence="1">
    <location>
        <begin position="43"/>
        <end position="65"/>
    </location>
</feature>
<dbReference type="Proteomes" id="UP000318626">
    <property type="component" value="Chromosome"/>
</dbReference>
<gene>
    <name evidence="2" type="ORF">Pan97_10320</name>
</gene>
<keyword evidence="1" id="KW-0472">Membrane</keyword>
<dbReference type="AlphaFoldDB" id="A0A518C4A1"/>
<keyword evidence="3" id="KW-1185">Reference proteome</keyword>
<evidence type="ECO:0000313" key="3">
    <source>
        <dbReference type="Proteomes" id="UP000318626"/>
    </source>
</evidence>
<dbReference type="KEGG" id="bvo:Pan97_10320"/>
<sequence length="67" mass="7361">MLQFAIVFVGTTLLLAILSDRLQETLHEESSAKARVSTWKSSKLLIVAFSVGLTLIFIMIPQLVASI</sequence>
<accession>A0A518C4A1</accession>
<evidence type="ECO:0000313" key="2">
    <source>
        <dbReference type="EMBL" id="QDU74031.1"/>
    </source>
</evidence>